<evidence type="ECO:0000313" key="1">
    <source>
        <dbReference type="EMBL" id="MFC0523292.1"/>
    </source>
</evidence>
<gene>
    <name evidence="1" type="ORF">ACFFGV_06815</name>
</gene>
<keyword evidence="1" id="KW-0946">Virion</keyword>
<sequence>MMTSIQTYEEPCILDALLELKKQQEQLEGCPSDVYSSLLCKLLDIDTIPFTLQCKDSLLTLYGATSKKGKLHTFETTYFRIEQVHLKKKTATVSLLLPIDMHECVAKHHKDMFRLEKTNSTTVIDTRCICAIHCLDINLLKKIIIEPKW</sequence>
<dbReference type="EMBL" id="JBHLTP010000004">
    <property type="protein sequence ID" value="MFC0523292.1"/>
    <property type="molecule type" value="Genomic_DNA"/>
</dbReference>
<dbReference type="RefSeq" id="WP_377345914.1">
    <property type="nucleotide sequence ID" value="NZ_JBHLTP010000004.1"/>
</dbReference>
<evidence type="ECO:0000313" key="2">
    <source>
        <dbReference type="Proteomes" id="UP001589836"/>
    </source>
</evidence>
<reference evidence="1 2" key="1">
    <citation type="submission" date="2024-09" db="EMBL/GenBank/DDBJ databases">
        <authorList>
            <person name="Sun Q."/>
            <person name="Mori K."/>
        </authorList>
    </citation>
    <scope>NUCLEOTIDE SEQUENCE [LARGE SCALE GENOMIC DNA]</scope>
    <source>
        <strain evidence="1 2">NCAIM B.02529</strain>
    </source>
</reference>
<keyword evidence="2" id="KW-1185">Reference proteome</keyword>
<name>A0ABV6LLW0_9BACI</name>
<dbReference type="Pfam" id="PF10612">
    <property type="entry name" value="Spore-coat_CotZ"/>
    <property type="match status" value="1"/>
</dbReference>
<proteinExistence type="predicted"/>
<dbReference type="Proteomes" id="UP001589836">
    <property type="component" value="Unassembled WGS sequence"/>
</dbReference>
<comment type="caution">
    <text evidence="1">The sequence shown here is derived from an EMBL/GenBank/DDBJ whole genome shotgun (WGS) entry which is preliminary data.</text>
</comment>
<protein>
    <submittedName>
        <fullName evidence="1">CotY/CotZ family spore coat protein</fullName>
    </submittedName>
</protein>
<organism evidence="1 2">
    <name type="scientific">Pontibacillus salicampi</name>
    <dbReference type="NCBI Taxonomy" id="1449801"/>
    <lineage>
        <taxon>Bacteria</taxon>
        <taxon>Bacillati</taxon>
        <taxon>Bacillota</taxon>
        <taxon>Bacilli</taxon>
        <taxon>Bacillales</taxon>
        <taxon>Bacillaceae</taxon>
        <taxon>Pontibacillus</taxon>
    </lineage>
</organism>
<accession>A0ABV6LLW0</accession>
<keyword evidence="1" id="KW-0167">Capsid protein</keyword>
<dbReference type="InterPro" id="IPR019593">
    <property type="entry name" value="Spore_coat_protein_Z/Y"/>
</dbReference>